<evidence type="ECO:0000256" key="1">
    <source>
        <dbReference type="SAM" id="MobiDB-lite"/>
    </source>
</evidence>
<gene>
    <name evidence="2" type="ORF">HDA36_001501</name>
</gene>
<dbReference type="Proteomes" id="UP000572635">
    <property type="component" value="Unassembled WGS sequence"/>
</dbReference>
<dbReference type="EMBL" id="JACHDB010000001">
    <property type="protein sequence ID" value="MBB5431417.1"/>
    <property type="molecule type" value="Genomic_DNA"/>
</dbReference>
<dbReference type="AlphaFoldDB" id="A0A7W8QJ38"/>
<evidence type="ECO:0008006" key="4">
    <source>
        <dbReference type="Google" id="ProtNLM"/>
    </source>
</evidence>
<feature type="region of interest" description="Disordered" evidence="1">
    <location>
        <begin position="1"/>
        <end position="21"/>
    </location>
</feature>
<keyword evidence="3" id="KW-1185">Reference proteome</keyword>
<comment type="caution">
    <text evidence="2">The sequence shown here is derived from an EMBL/GenBank/DDBJ whole genome shotgun (WGS) entry which is preliminary data.</text>
</comment>
<protein>
    <recommendedName>
        <fullName evidence="4">DUF2867 domain-containing protein</fullName>
    </recommendedName>
</protein>
<sequence length="172" mass="18720">MDPEPDARRTASATEPQVTGGREVPEEIRALSTVTDPDYADFFVLMAGGAAHGTPEEWTRAAFEETFASPGARFLLGRVLGLSLQPPGAPGCVGGWRIAGRGDGWLRIEAEGRSMSVHIVVRTEEDRVSAATIIGYRRWWAARVWPPLSARHRGFMPGLLRKAHARLVHPAG</sequence>
<evidence type="ECO:0000313" key="2">
    <source>
        <dbReference type="EMBL" id="MBB5431417.1"/>
    </source>
</evidence>
<evidence type="ECO:0000313" key="3">
    <source>
        <dbReference type="Proteomes" id="UP000572635"/>
    </source>
</evidence>
<name>A0A7W8QJ38_9ACTN</name>
<dbReference type="RefSeq" id="WP_184391072.1">
    <property type="nucleotide sequence ID" value="NZ_BAAAJD010000050.1"/>
</dbReference>
<reference evidence="2 3" key="1">
    <citation type="submission" date="2020-08" db="EMBL/GenBank/DDBJ databases">
        <title>Sequencing the genomes of 1000 actinobacteria strains.</title>
        <authorList>
            <person name="Klenk H.-P."/>
        </authorList>
    </citation>
    <scope>NUCLEOTIDE SEQUENCE [LARGE SCALE GENOMIC DNA]</scope>
    <source>
        <strain evidence="2 3">DSM 44551</strain>
    </source>
</reference>
<organism evidence="2 3">
    <name type="scientific">Nocardiopsis composta</name>
    <dbReference type="NCBI Taxonomy" id="157465"/>
    <lineage>
        <taxon>Bacteria</taxon>
        <taxon>Bacillati</taxon>
        <taxon>Actinomycetota</taxon>
        <taxon>Actinomycetes</taxon>
        <taxon>Streptosporangiales</taxon>
        <taxon>Nocardiopsidaceae</taxon>
        <taxon>Nocardiopsis</taxon>
    </lineage>
</organism>
<accession>A0A7W8QJ38</accession>
<proteinExistence type="predicted"/>